<reference evidence="2 3" key="1">
    <citation type="submission" date="2019-05" db="EMBL/GenBank/DDBJ databases">
        <title>Emergence of the Ug99 lineage of the wheat stem rust pathogen through somatic hybridization.</title>
        <authorList>
            <person name="Li F."/>
            <person name="Upadhyaya N.M."/>
            <person name="Sperschneider J."/>
            <person name="Matny O."/>
            <person name="Nguyen-Phuc H."/>
            <person name="Mago R."/>
            <person name="Raley C."/>
            <person name="Miller M.E."/>
            <person name="Silverstein K.A.T."/>
            <person name="Henningsen E."/>
            <person name="Hirsch C.D."/>
            <person name="Visser B."/>
            <person name="Pretorius Z.A."/>
            <person name="Steffenson B.J."/>
            <person name="Schwessinger B."/>
            <person name="Dodds P.N."/>
            <person name="Figueroa M."/>
        </authorList>
    </citation>
    <scope>NUCLEOTIDE SEQUENCE [LARGE SCALE GENOMIC DNA]</scope>
    <source>
        <strain evidence="2 3">Ug99</strain>
    </source>
</reference>
<organism evidence="2 3">
    <name type="scientific">Puccinia graminis f. sp. tritici</name>
    <dbReference type="NCBI Taxonomy" id="56615"/>
    <lineage>
        <taxon>Eukaryota</taxon>
        <taxon>Fungi</taxon>
        <taxon>Dikarya</taxon>
        <taxon>Basidiomycota</taxon>
        <taxon>Pucciniomycotina</taxon>
        <taxon>Pucciniomycetes</taxon>
        <taxon>Pucciniales</taxon>
        <taxon>Pucciniaceae</taxon>
        <taxon>Puccinia</taxon>
    </lineage>
</organism>
<evidence type="ECO:0000313" key="3">
    <source>
        <dbReference type="Proteomes" id="UP000325313"/>
    </source>
</evidence>
<evidence type="ECO:0000313" key="2">
    <source>
        <dbReference type="EMBL" id="KAA1112374.1"/>
    </source>
</evidence>
<accession>A0A5B0QHF0</accession>
<sequence>MPIELICSRGRWSSDCYKLYLRDFTDDTLRSTIALLDQLEEAWLVLLATQPVESGLAVAPTPPGVSCFAQGRSAAAPGTLSAHSALRPSPRGLVPEGVGVPGERRLKDSRLRDV</sequence>
<proteinExistence type="predicted"/>
<dbReference type="AlphaFoldDB" id="A0A5B0QHF0"/>
<feature type="region of interest" description="Disordered" evidence="1">
    <location>
        <begin position="79"/>
        <end position="114"/>
    </location>
</feature>
<gene>
    <name evidence="2" type="ORF">PGTUg99_013598</name>
</gene>
<name>A0A5B0QHF0_PUCGR</name>
<dbReference type="Proteomes" id="UP000325313">
    <property type="component" value="Unassembled WGS sequence"/>
</dbReference>
<comment type="caution">
    <text evidence="2">The sequence shown here is derived from an EMBL/GenBank/DDBJ whole genome shotgun (WGS) entry which is preliminary data.</text>
</comment>
<evidence type="ECO:0000256" key="1">
    <source>
        <dbReference type="SAM" id="MobiDB-lite"/>
    </source>
</evidence>
<protein>
    <submittedName>
        <fullName evidence="2">Uncharacterized protein</fullName>
    </submittedName>
</protein>
<dbReference type="EMBL" id="VDEP01000278">
    <property type="protein sequence ID" value="KAA1112374.1"/>
    <property type="molecule type" value="Genomic_DNA"/>
</dbReference>
<feature type="compositionally biased region" description="Basic and acidic residues" evidence="1">
    <location>
        <begin position="102"/>
        <end position="114"/>
    </location>
</feature>